<comment type="caution">
    <text evidence="3">The sequence shown here is derived from an EMBL/GenBank/DDBJ whole genome shotgun (WGS) entry which is preliminary data.</text>
</comment>
<dbReference type="InterPro" id="IPR036872">
    <property type="entry name" value="CH_dom_sf"/>
</dbReference>
<dbReference type="AlphaFoldDB" id="A0AAW1LGX9"/>
<dbReference type="GO" id="GO:0032432">
    <property type="term" value="C:actin filament bundle"/>
    <property type="evidence" value="ECO:0007669"/>
    <property type="project" value="TreeGrafter"/>
</dbReference>
<organism evidence="3 4">
    <name type="scientific">Saponaria officinalis</name>
    <name type="common">Common soapwort</name>
    <name type="synonym">Lychnis saponaria</name>
    <dbReference type="NCBI Taxonomy" id="3572"/>
    <lineage>
        <taxon>Eukaryota</taxon>
        <taxon>Viridiplantae</taxon>
        <taxon>Streptophyta</taxon>
        <taxon>Embryophyta</taxon>
        <taxon>Tracheophyta</taxon>
        <taxon>Spermatophyta</taxon>
        <taxon>Magnoliopsida</taxon>
        <taxon>eudicotyledons</taxon>
        <taxon>Gunneridae</taxon>
        <taxon>Pentapetalae</taxon>
        <taxon>Caryophyllales</taxon>
        <taxon>Caryophyllaceae</taxon>
        <taxon>Caryophylleae</taxon>
        <taxon>Saponaria</taxon>
    </lineage>
</organism>
<dbReference type="GO" id="GO:0005884">
    <property type="term" value="C:actin filament"/>
    <property type="evidence" value="ECO:0007669"/>
    <property type="project" value="TreeGrafter"/>
</dbReference>
<dbReference type="GO" id="GO:0005737">
    <property type="term" value="C:cytoplasm"/>
    <property type="evidence" value="ECO:0007669"/>
    <property type="project" value="TreeGrafter"/>
</dbReference>
<dbReference type="EMBL" id="JBDFQZ010000004">
    <property type="protein sequence ID" value="KAK9733090.1"/>
    <property type="molecule type" value="Genomic_DNA"/>
</dbReference>
<evidence type="ECO:0000256" key="2">
    <source>
        <dbReference type="ARBA" id="ARBA00023203"/>
    </source>
</evidence>
<evidence type="ECO:0000313" key="3">
    <source>
        <dbReference type="EMBL" id="KAK9733090.1"/>
    </source>
</evidence>
<dbReference type="Proteomes" id="UP001443914">
    <property type="component" value="Unassembled WGS sequence"/>
</dbReference>
<protein>
    <submittedName>
        <fullName evidence="3">Uncharacterized protein</fullName>
    </submittedName>
</protein>
<accession>A0AAW1LGX9</accession>
<evidence type="ECO:0000256" key="1">
    <source>
        <dbReference type="ARBA" id="ARBA00022737"/>
    </source>
</evidence>
<keyword evidence="1" id="KW-0677">Repeat</keyword>
<dbReference type="InterPro" id="IPR039959">
    <property type="entry name" value="Fimbrin/Plastin"/>
</dbReference>
<dbReference type="SUPFAM" id="SSF47576">
    <property type="entry name" value="Calponin-homology domain, CH-domain"/>
    <property type="match status" value="1"/>
</dbReference>
<dbReference type="PANTHER" id="PTHR19961">
    <property type="entry name" value="FIMBRIN/PLASTIN"/>
    <property type="match status" value="1"/>
</dbReference>
<proteinExistence type="predicted"/>
<keyword evidence="4" id="KW-1185">Reference proteome</keyword>
<reference evidence="3" key="1">
    <citation type="submission" date="2024-03" db="EMBL/GenBank/DDBJ databases">
        <title>WGS assembly of Saponaria officinalis var. Norfolk2.</title>
        <authorList>
            <person name="Jenkins J."/>
            <person name="Shu S."/>
            <person name="Grimwood J."/>
            <person name="Barry K."/>
            <person name="Goodstein D."/>
            <person name="Schmutz J."/>
            <person name="Leebens-Mack J."/>
            <person name="Osbourn A."/>
        </authorList>
    </citation>
    <scope>NUCLEOTIDE SEQUENCE [LARGE SCALE GENOMIC DNA]</scope>
    <source>
        <strain evidence="3">JIC</strain>
    </source>
</reference>
<name>A0AAW1LGX9_SAPOF</name>
<dbReference type="GO" id="GO:0051015">
    <property type="term" value="F:actin filament binding"/>
    <property type="evidence" value="ECO:0007669"/>
    <property type="project" value="InterPro"/>
</dbReference>
<gene>
    <name evidence="3" type="ORF">RND81_04G042700</name>
</gene>
<dbReference type="GO" id="GO:0051017">
    <property type="term" value="P:actin filament bundle assembly"/>
    <property type="evidence" value="ECO:0007669"/>
    <property type="project" value="InterPro"/>
</dbReference>
<keyword evidence="2" id="KW-0009">Actin-binding</keyword>
<sequence length="212" mass="24029">MEKTLSILLSHKEQPRYTHKPPLHFSLSHNGLSLQPLYLTPPLQHDVSHFSLLHDVSHFSLPHDATSMTSSATTAFRGCHLAFLWQLMRFNMLQLLKNLRFYSHGKEINDADILNWANLKVKSCGRSRMESFRVESSSGAMNEMANSMMQKFWDSALALEPPDDTDSHSEMSTALMNSEGTEGKYTSLGLGSSFSFKFTDLKGNVHRFNFGR</sequence>
<dbReference type="GO" id="GO:0051639">
    <property type="term" value="P:actin filament network formation"/>
    <property type="evidence" value="ECO:0007669"/>
    <property type="project" value="TreeGrafter"/>
</dbReference>
<dbReference type="PANTHER" id="PTHR19961:SF18">
    <property type="entry name" value="FI19014P1"/>
    <property type="match status" value="1"/>
</dbReference>
<evidence type="ECO:0000313" key="4">
    <source>
        <dbReference type="Proteomes" id="UP001443914"/>
    </source>
</evidence>